<dbReference type="GO" id="GO:0003755">
    <property type="term" value="F:peptidyl-prolyl cis-trans isomerase activity"/>
    <property type="evidence" value="ECO:0007669"/>
    <property type="project" value="InterPro"/>
</dbReference>
<evidence type="ECO:0000256" key="2">
    <source>
        <dbReference type="SAM" id="MobiDB-lite"/>
    </source>
</evidence>
<keyword evidence="1" id="KW-0175">Coiled coil</keyword>
<feature type="compositionally biased region" description="Basic and acidic residues" evidence="2">
    <location>
        <begin position="39"/>
        <end position="53"/>
    </location>
</feature>
<name>A0A0G4FQW4_VITBC</name>
<sequence length="444" mass="48922">MDADLAARKFSAIAILDRLHVPVTAISDAIGHLHGQIRQADHDAQRERQKHGASDPSRASPDDELTLSVGGVEWHVSRKHLTEGDGVEGTLLAALFSGCWDGRLRKDDKQRIFVDVCPEAFKAIHKAILDAVTLRSAGKTASVGHLLDEATKRDHRGLHDFWVKLLLSPLDKAASDAPPRADGEPTIAAESLPAHSESLVSAVEAIVRAANTETARLEGQLEAAKRRDTNLDNEIKAVTPFLAPLSGDDPIRSVRVCGHAIATTQSTVDEMNDKLKNRFDMWPRPVEVVQPDHIGRMVDHYRRKRLGASAADTAVVLTMASETEQAAFGINAAMYGVETDIVISDTSGDGFTQMPSGVRYKIVQQGSGPKPTRNQTVKYDYIHWRDGFDGQDKIGEDRGREVRVSDRAEWAREVVTDMRVGEVRRCIVRVGKELYIEYRLLAIL</sequence>
<protein>
    <recommendedName>
        <fullName evidence="5">Potassium channel tetramerisation-type BTB domain-containing protein</fullName>
    </recommendedName>
</protein>
<dbReference type="InterPro" id="IPR046357">
    <property type="entry name" value="PPIase_dom_sf"/>
</dbReference>
<feature type="coiled-coil region" evidence="1">
    <location>
        <begin position="207"/>
        <end position="234"/>
    </location>
</feature>
<reference evidence="3 4" key="1">
    <citation type="submission" date="2014-11" db="EMBL/GenBank/DDBJ databases">
        <authorList>
            <person name="Zhu J."/>
            <person name="Qi W."/>
            <person name="Song R."/>
        </authorList>
    </citation>
    <scope>NUCLEOTIDE SEQUENCE [LARGE SCALE GENOMIC DNA]</scope>
</reference>
<evidence type="ECO:0000313" key="4">
    <source>
        <dbReference type="Proteomes" id="UP000041254"/>
    </source>
</evidence>
<dbReference type="VEuPathDB" id="CryptoDB:Vbra_16014"/>
<evidence type="ECO:0000256" key="1">
    <source>
        <dbReference type="SAM" id="Coils"/>
    </source>
</evidence>
<evidence type="ECO:0008006" key="5">
    <source>
        <dbReference type="Google" id="ProtNLM"/>
    </source>
</evidence>
<dbReference type="Proteomes" id="UP000041254">
    <property type="component" value="Unassembled WGS sequence"/>
</dbReference>
<dbReference type="Gene3D" id="3.10.50.40">
    <property type="match status" value="1"/>
</dbReference>
<dbReference type="EMBL" id="CDMY01000485">
    <property type="protein sequence ID" value="CEM16842.1"/>
    <property type="molecule type" value="Genomic_DNA"/>
</dbReference>
<feature type="region of interest" description="Disordered" evidence="2">
    <location>
        <begin position="37"/>
        <end position="65"/>
    </location>
</feature>
<dbReference type="InParanoid" id="A0A0G4FQW4"/>
<proteinExistence type="predicted"/>
<dbReference type="PhylomeDB" id="A0A0G4FQW4"/>
<dbReference type="OrthoDB" id="431168at2759"/>
<evidence type="ECO:0000313" key="3">
    <source>
        <dbReference type="EMBL" id="CEM16842.1"/>
    </source>
</evidence>
<dbReference type="SUPFAM" id="SSF54534">
    <property type="entry name" value="FKBP-like"/>
    <property type="match status" value="1"/>
</dbReference>
<dbReference type="AlphaFoldDB" id="A0A0G4FQW4"/>
<organism evidence="3 4">
    <name type="scientific">Vitrella brassicaformis (strain CCMP3155)</name>
    <dbReference type="NCBI Taxonomy" id="1169540"/>
    <lineage>
        <taxon>Eukaryota</taxon>
        <taxon>Sar</taxon>
        <taxon>Alveolata</taxon>
        <taxon>Colpodellida</taxon>
        <taxon>Vitrellaceae</taxon>
        <taxon>Vitrella</taxon>
    </lineage>
</organism>
<keyword evidence="4" id="KW-1185">Reference proteome</keyword>
<accession>A0A0G4FQW4</accession>
<gene>
    <name evidence="3" type="ORF">Vbra_16014</name>
</gene>
<dbReference type="InterPro" id="IPR011333">
    <property type="entry name" value="SKP1/BTB/POZ_sf"/>
</dbReference>
<dbReference type="SUPFAM" id="SSF54695">
    <property type="entry name" value="POZ domain"/>
    <property type="match status" value="1"/>
</dbReference>
<dbReference type="Gene3D" id="3.30.710.10">
    <property type="entry name" value="Potassium Channel Kv1.1, Chain A"/>
    <property type="match status" value="1"/>
</dbReference>